<keyword evidence="2" id="KW-0547">Nucleotide-binding</keyword>
<accession>A0ABX7S7A6</accession>
<evidence type="ECO:0000313" key="2">
    <source>
        <dbReference type="EMBL" id="QTA38464.1"/>
    </source>
</evidence>
<dbReference type="SMART" id="SM00382">
    <property type="entry name" value="AAA"/>
    <property type="match status" value="1"/>
</dbReference>
<dbReference type="EMBL" id="CP071446">
    <property type="protein sequence ID" value="QTA38464.1"/>
    <property type="molecule type" value="Genomic_DNA"/>
</dbReference>
<dbReference type="Pfam" id="PF13635">
    <property type="entry name" value="DUF4143"/>
    <property type="match status" value="1"/>
</dbReference>
<dbReference type="InterPro" id="IPR027417">
    <property type="entry name" value="P-loop_NTPase"/>
</dbReference>
<protein>
    <submittedName>
        <fullName evidence="2">ATP-binding protein</fullName>
    </submittedName>
</protein>
<dbReference type="PANTHER" id="PTHR43566:SF1">
    <property type="entry name" value="AAA+ ATPASE DOMAIN-CONTAINING PROTEIN"/>
    <property type="match status" value="1"/>
</dbReference>
<dbReference type="InterPro" id="IPR025420">
    <property type="entry name" value="DUF4143"/>
</dbReference>
<sequence>MNLIKRNVLEKIKNHLNKPEITIITGPRQSGKTTLMKIIEKELISKGEKTLFLNLDIEEDMKYFKSQADLLKKIELEIGNSKGYVFIDEIQRKENAGSFLKGIYDMNLSYKFIVSGSGSIELKEKIHESLAGRKRIFELPTVTFEEFVNYKTNYKYENKLNNFFDLEKNKTLSFIEEYMNFGGYPRVILETSLKEKNEIIKEIFQSYIEKDITSFLRIAKTSEFNLLVRILSHLTGKILNFSDLSSEAGISTKTLKEYLWYLQKTYIIDTIRPFFTNKSKELTKSPICYFKDLGLKNYASGEFGNVRDYSFLFQNFVYLELYNLSKQYDFSIHYWRTKDKAEVDFILRKGLNLLPVEVEYKKLKKFEITRAMRSFIQKYQPQEAIVINLTSKHENVLHKTKIKIIPFYEIKQIISNYF</sequence>
<dbReference type="InterPro" id="IPR003593">
    <property type="entry name" value="AAA+_ATPase"/>
</dbReference>
<dbReference type="GO" id="GO:0005524">
    <property type="term" value="F:ATP binding"/>
    <property type="evidence" value="ECO:0007669"/>
    <property type="project" value="UniProtKB-KW"/>
</dbReference>
<dbReference type="InterPro" id="IPR041682">
    <property type="entry name" value="AAA_14"/>
</dbReference>
<keyword evidence="2" id="KW-0067">ATP-binding</keyword>
<dbReference type="Proteomes" id="UP000671862">
    <property type="component" value="Chromosome"/>
</dbReference>
<keyword evidence="3" id="KW-1185">Reference proteome</keyword>
<reference evidence="2 3" key="1">
    <citation type="submission" date="2021-03" db="EMBL/GenBank/DDBJ databases">
        <title>Thermosipho ferrireducens sp.nov., an anaerobic thermophilic iron-reducing bacterium isolated from a deep-sea hydrothermal sulfide deposits.</title>
        <authorList>
            <person name="Zeng X."/>
            <person name="Chen Y."/>
            <person name="Shao Z."/>
        </authorList>
    </citation>
    <scope>NUCLEOTIDE SEQUENCE [LARGE SCALE GENOMIC DNA]</scope>
    <source>
        <strain evidence="2 3">JL129W03</strain>
    </source>
</reference>
<organism evidence="2 3">
    <name type="scientific">Thermosipho ferrireducens</name>
    <dbReference type="NCBI Taxonomy" id="2571116"/>
    <lineage>
        <taxon>Bacteria</taxon>
        <taxon>Thermotogati</taxon>
        <taxon>Thermotogota</taxon>
        <taxon>Thermotogae</taxon>
        <taxon>Thermotogales</taxon>
        <taxon>Fervidobacteriaceae</taxon>
        <taxon>Thermosipho</taxon>
    </lineage>
</organism>
<feature type="domain" description="AAA+ ATPase" evidence="1">
    <location>
        <begin position="18"/>
        <end position="141"/>
    </location>
</feature>
<dbReference type="SUPFAM" id="SSF52540">
    <property type="entry name" value="P-loop containing nucleoside triphosphate hydrolases"/>
    <property type="match status" value="1"/>
</dbReference>
<gene>
    <name evidence="2" type="ORF">JYK00_02765</name>
</gene>
<dbReference type="RefSeq" id="WP_207567181.1">
    <property type="nucleotide sequence ID" value="NZ_CP071446.1"/>
</dbReference>
<dbReference type="Pfam" id="PF13173">
    <property type="entry name" value="AAA_14"/>
    <property type="match status" value="1"/>
</dbReference>
<proteinExistence type="predicted"/>
<name>A0ABX7S7A6_9BACT</name>
<dbReference type="CDD" id="cd00009">
    <property type="entry name" value="AAA"/>
    <property type="match status" value="1"/>
</dbReference>
<evidence type="ECO:0000313" key="3">
    <source>
        <dbReference type="Proteomes" id="UP000671862"/>
    </source>
</evidence>
<dbReference type="PANTHER" id="PTHR43566">
    <property type="entry name" value="CONSERVED PROTEIN"/>
    <property type="match status" value="1"/>
</dbReference>
<dbReference type="Gene3D" id="3.40.50.300">
    <property type="entry name" value="P-loop containing nucleotide triphosphate hydrolases"/>
    <property type="match status" value="1"/>
</dbReference>
<evidence type="ECO:0000259" key="1">
    <source>
        <dbReference type="SMART" id="SM00382"/>
    </source>
</evidence>